<dbReference type="EMBL" id="DSZZ01000442">
    <property type="protein sequence ID" value="HGU53720.1"/>
    <property type="molecule type" value="Genomic_DNA"/>
</dbReference>
<comment type="caution">
    <text evidence="1">The sequence shown here is derived from an EMBL/GenBank/DDBJ whole genome shotgun (WGS) entry which is preliminary data.</text>
</comment>
<accession>A0A7V4KEX5</accession>
<reference evidence="1" key="1">
    <citation type="journal article" date="2020" name="mSystems">
        <title>Genome- and Community-Level Interaction Insights into Carbon Utilization and Element Cycling Functions of Hydrothermarchaeota in Hydrothermal Sediment.</title>
        <authorList>
            <person name="Zhou Z."/>
            <person name="Liu Y."/>
            <person name="Xu W."/>
            <person name="Pan J."/>
            <person name="Luo Z.H."/>
            <person name="Li M."/>
        </authorList>
    </citation>
    <scope>NUCLEOTIDE SEQUENCE [LARGE SCALE GENOMIC DNA]</scope>
    <source>
        <strain evidence="1">SpSt-61</strain>
    </source>
</reference>
<organism evidence="1">
    <name type="scientific">Fervidobacterium pennivorans</name>
    <dbReference type="NCBI Taxonomy" id="93466"/>
    <lineage>
        <taxon>Bacteria</taxon>
        <taxon>Thermotogati</taxon>
        <taxon>Thermotogota</taxon>
        <taxon>Thermotogae</taxon>
        <taxon>Thermotogales</taxon>
        <taxon>Fervidobacteriaceae</taxon>
        <taxon>Fervidobacterium</taxon>
    </lineage>
</organism>
<protein>
    <submittedName>
        <fullName evidence="1">Uncharacterized protein</fullName>
    </submittedName>
</protein>
<proteinExistence type="predicted"/>
<dbReference type="AlphaFoldDB" id="A0A7V4KEX5"/>
<sequence>MKVVILKTLVKYGPYMAVGEKVTFQKEIDFVPPKGMIILLKSQEYVKYDTIEEVYWNTLENIITCYLRHENVMSDEEFEKIKRIFEASGWVKV</sequence>
<gene>
    <name evidence="1" type="ORF">ENT78_09420</name>
</gene>
<evidence type="ECO:0000313" key="1">
    <source>
        <dbReference type="EMBL" id="HGU53720.1"/>
    </source>
</evidence>
<name>A0A7V4KEX5_FERPE</name>